<feature type="transmembrane region" description="Helical" evidence="1">
    <location>
        <begin position="45"/>
        <end position="67"/>
    </location>
</feature>
<gene>
    <name evidence="2" type="ORF">DMN91_004566</name>
</gene>
<keyword evidence="1" id="KW-0812">Transmembrane</keyword>
<name>A0A3L8DR63_OOCBI</name>
<accession>A0A3L8DR63</accession>
<sequence>MYLLWKCYTELVFIIILHFTTGIVAETPTSTNTIDGDEGSYHYSYNKFSSVVFFIVVCSILLVAITFCCNGIRVCWECLGDCYRYYLRRQLPRGRVQQIAPQPIGLQELVPQPRVPQRIQVQEHPEVFRAVNRMNIADNTTDARDREYRGRSI</sequence>
<proteinExistence type="predicted"/>
<keyword evidence="1" id="KW-0472">Membrane</keyword>
<keyword evidence="1" id="KW-1133">Transmembrane helix</keyword>
<evidence type="ECO:0000313" key="3">
    <source>
        <dbReference type="Proteomes" id="UP000279307"/>
    </source>
</evidence>
<evidence type="ECO:0000256" key="1">
    <source>
        <dbReference type="SAM" id="Phobius"/>
    </source>
</evidence>
<dbReference type="EMBL" id="QOIP01000005">
    <property type="protein sequence ID" value="RLU22288.1"/>
    <property type="molecule type" value="Genomic_DNA"/>
</dbReference>
<feature type="transmembrane region" description="Helical" evidence="1">
    <location>
        <begin position="7"/>
        <end position="25"/>
    </location>
</feature>
<organism evidence="2 3">
    <name type="scientific">Ooceraea biroi</name>
    <name type="common">Clonal raider ant</name>
    <name type="synonym">Cerapachys biroi</name>
    <dbReference type="NCBI Taxonomy" id="2015173"/>
    <lineage>
        <taxon>Eukaryota</taxon>
        <taxon>Metazoa</taxon>
        <taxon>Ecdysozoa</taxon>
        <taxon>Arthropoda</taxon>
        <taxon>Hexapoda</taxon>
        <taxon>Insecta</taxon>
        <taxon>Pterygota</taxon>
        <taxon>Neoptera</taxon>
        <taxon>Endopterygota</taxon>
        <taxon>Hymenoptera</taxon>
        <taxon>Apocrita</taxon>
        <taxon>Aculeata</taxon>
        <taxon>Formicoidea</taxon>
        <taxon>Formicidae</taxon>
        <taxon>Dorylinae</taxon>
        <taxon>Ooceraea</taxon>
    </lineage>
</organism>
<evidence type="ECO:0000313" key="2">
    <source>
        <dbReference type="EMBL" id="RLU22288.1"/>
    </source>
</evidence>
<reference evidence="2 3" key="1">
    <citation type="journal article" date="2018" name="Genome Res.">
        <title>The genomic architecture and molecular evolution of ant odorant receptors.</title>
        <authorList>
            <person name="McKenzie S.K."/>
            <person name="Kronauer D.J.C."/>
        </authorList>
    </citation>
    <scope>NUCLEOTIDE SEQUENCE [LARGE SCALE GENOMIC DNA]</scope>
    <source>
        <strain evidence="2">Clonal line C1</strain>
    </source>
</reference>
<dbReference type="AlphaFoldDB" id="A0A3L8DR63"/>
<dbReference type="Proteomes" id="UP000279307">
    <property type="component" value="Chromosome 5"/>
</dbReference>
<comment type="caution">
    <text evidence="2">The sequence shown here is derived from an EMBL/GenBank/DDBJ whole genome shotgun (WGS) entry which is preliminary data.</text>
</comment>
<protein>
    <submittedName>
        <fullName evidence="2">Uncharacterized protein</fullName>
    </submittedName>
</protein>